<reference evidence="1 2" key="1">
    <citation type="journal article" date="2016" name="Mol. Biol. Evol.">
        <title>Comparative Genomics of Early-Diverging Mushroom-Forming Fungi Provides Insights into the Origins of Lignocellulose Decay Capabilities.</title>
        <authorList>
            <person name="Nagy L.G."/>
            <person name="Riley R."/>
            <person name="Tritt A."/>
            <person name="Adam C."/>
            <person name="Daum C."/>
            <person name="Floudas D."/>
            <person name="Sun H."/>
            <person name="Yadav J.S."/>
            <person name="Pangilinan J."/>
            <person name="Larsson K.H."/>
            <person name="Matsuura K."/>
            <person name="Barry K."/>
            <person name="Labutti K."/>
            <person name="Kuo R."/>
            <person name="Ohm R.A."/>
            <person name="Bhattacharya S.S."/>
            <person name="Shirouzu T."/>
            <person name="Yoshinaga Y."/>
            <person name="Martin F.M."/>
            <person name="Grigoriev I.V."/>
            <person name="Hibbett D.S."/>
        </authorList>
    </citation>
    <scope>NUCLEOTIDE SEQUENCE [LARGE SCALE GENOMIC DNA]</scope>
    <source>
        <strain evidence="1 2">HHB14362 ss-1</strain>
    </source>
</reference>
<keyword evidence="2" id="KW-1185">Reference proteome</keyword>
<dbReference type="EMBL" id="KV425581">
    <property type="protein sequence ID" value="KZT23902.1"/>
    <property type="molecule type" value="Genomic_DNA"/>
</dbReference>
<proteinExistence type="predicted"/>
<gene>
    <name evidence="1" type="ORF">NEOLEDRAFT_505850</name>
</gene>
<dbReference type="AlphaFoldDB" id="A0A165RJI5"/>
<evidence type="ECO:0000313" key="1">
    <source>
        <dbReference type="EMBL" id="KZT23902.1"/>
    </source>
</evidence>
<evidence type="ECO:0000313" key="2">
    <source>
        <dbReference type="Proteomes" id="UP000076761"/>
    </source>
</evidence>
<dbReference type="OrthoDB" id="3181669at2759"/>
<name>A0A165RJI5_9AGAM</name>
<dbReference type="STRING" id="1314782.A0A165RJI5"/>
<dbReference type="InParanoid" id="A0A165RJI5"/>
<organism evidence="1 2">
    <name type="scientific">Neolentinus lepideus HHB14362 ss-1</name>
    <dbReference type="NCBI Taxonomy" id="1314782"/>
    <lineage>
        <taxon>Eukaryota</taxon>
        <taxon>Fungi</taxon>
        <taxon>Dikarya</taxon>
        <taxon>Basidiomycota</taxon>
        <taxon>Agaricomycotina</taxon>
        <taxon>Agaricomycetes</taxon>
        <taxon>Gloeophyllales</taxon>
        <taxon>Gloeophyllaceae</taxon>
        <taxon>Neolentinus</taxon>
    </lineage>
</organism>
<protein>
    <submittedName>
        <fullName evidence="1">Uncharacterized protein</fullName>
    </submittedName>
</protein>
<accession>A0A165RJI5</accession>
<dbReference type="Proteomes" id="UP000076761">
    <property type="component" value="Unassembled WGS sequence"/>
</dbReference>
<sequence>MRESLESEPLRTLEIESTNTDQLLFKGWTTVLPRNSCRQYLKPKFCLVVRSLNGQHNVIVDVVTSSLPLSSVNYLQLDGVSPRSWKQTFRGMVDLTQLHLCRTAEGLPAALSPNSPKKKKAKKAGRAAANMIETQDELDPHLCLFPRLEYIRLEAVRFYKIYKEPSSKDFMKRFERAMKSKRYKHSKFPHVDIVRVFNFAEEEHTRLKGIVQECTWDGSVKLGSHR</sequence>